<dbReference type="PIRSF" id="PIRSF024492">
    <property type="entry name" value="UCP024492"/>
    <property type="match status" value="1"/>
</dbReference>
<dbReference type="InterPro" id="IPR007438">
    <property type="entry name" value="DUF488"/>
</dbReference>
<reference evidence="1 2" key="1">
    <citation type="submission" date="2019-02" db="EMBL/GenBank/DDBJ databases">
        <title>Deep-cultivation of Planctomycetes and their phenomic and genomic characterization uncovers novel biology.</title>
        <authorList>
            <person name="Wiegand S."/>
            <person name="Jogler M."/>
            <person name="Boedeker C."/>
            <person name="Pinto D."/>
            <person name="Vollmers J."/>
            <person name="Rivas-Marin E."/>
            <person name="Kohn T."/>
            <person name="Peeters S.H."/>
            <person name="Heuer A."/>
            <person name="Rast P."/>
            <person name="Oberbeckmann S."/>
            <person name="Bunk B."/>
            <person name="Jeske O."/>
            <person name="Meyerdierks A."/>
            <person name="Storesund J.E."/>
            <person name="Kallscheuer N."/>
            <person name="Luecker S."/>
            <person name="Lage O.M."/>
            <person name="Pohl T."/>
            <person name="Merkel B.J."/>
            <person name="Hornburger P."/>
            <person name="Mueller R.-W."/>
            <person name="Bruemmer F."/>
            <person name="Labrenz M."/>
            <person name="Spormann A.M."/>
            <person name="Op den Camp H."/>
            <person name="Overmann J."/>
            <person name="Amann R."/>
            <person name="Jetten M.S.M."/>
            <person name="Mascher T."/>
            <person name="Medema M.H."/>
            <person name="Devos D.P."/>
            <person name="Kaster A.-K."/>
            <person name="Ovreas L."/>
            <person name="Rohde M."/>
            <person name="Galperin M.Y."/>
            <person name="Jogler C."/>
        </authorList>
    </citation>
    <scope>NUCLEOTIDE SEQUENCE [LARGE SCALE GENOMIC DNA]</scope>
    <source>
        <strain evidence="1 2">Pan216</strain>
    </source>
</reference>
<name>A0A518B591_9BACT</name>
<evidence type="ECO:0000313" key="2">
    <source>
        <dbReference type="Proteomes" id="UP000317093"/>
    </source>
</evidence>
<dbReference type="RefSeq" id="WP_419192519.1">
    <property type="nucleotide sequence ID" value="NZ_CP036279.1"/>
</dbReference>
<dbReference type="InterPro" id="IPR014519">
    <property type="entry name" value="UCP024492"/>
</dbReference>
<proteinExistence type="predicted"/>
<organism evidence="1 2">
    <name type="scientific">Kolteria novifilia</name>
    <dbReference type="NCBI Taxonomy" id="2527975"/>
    <lineage>
        <taxon>Bacteria</taxon>
        <taxon>Pseudomonadati</taxon>
        <taxon>Planctomycetota</taxon>
        <taxon>Planctomycetia</taxon>
        <taxon>Kolteriales</taxon>
        <taxon>Kolteriaceae</taxon>
        <taxon>Kolteria</taxon>
    </lineage>
</organism>
<dbReference type="KEGG" id="knv:Pan216_30110"/>
<dbReference type="Proteomes" id="UP000317093">
    <property type="component" value="Chromosome"/>
</dbReference>
<accession>A0A518B591</accession>
<sequence length="161" mass="18091">MTIQLSTIGYGGSTVEDLLTTLTVAGIETVVDIREIPISRKRGFSKNALRDQLRSAGIAYEHFRSLGSPRELRHALRETKDYHRFFDGVAQHLRRDEPQTDLATVIALAETRSTCLLCYCPDLTRCHRRKLLEAIERHAELSVDHLVSGEPLLTASPPRSP</sequence>
<protein>
    <recommendedName>
        <fullName evidence="3">DUF488 domain-containing protein</fullName>
    </recommendedName>
</protein>
<evidence type="ECO:0000313" key="1">
    <source>
        <dbReference type="EMBL" id="QDU62144.1"/>
    </source>
</evidence>
<dbReference type="PANTHER" id="PTHR39337:SF1">
    <property type="entry name" value="BLR5642 PROTEIN"/>
    <property type="match status" value="1"/>
</dbReference>
<evidence type="ECO:0008006" key="3">
    <source>
        <dbReference type="Google" id="ProtNLM"/>
    </source>
</evidence>
<dbReference type="PANTHER" id="PTHR39337">
    <property type="entry name" value="BLR5642 PROTEIN"/>
    <property type="match status" value="1"/>
</dbReference>
<keyword evidence="2" id="KW-1185">Reference proteome</keyword>
<gene>
    <name evidence="1" type="ORF">Pan216_30110</name>
</gene>
<dbReference type="EMBL" id="CP036279">
    <property type="protein sequence ID" value="QDU62144.1"/>
    <property type="molecule type" value="Genomic_DNA"/>
</dbReference>
<dbReference type="Pfam" id="PF04343">
    <property type="entry name" value="DUF488"/>
    <property type="match status" value="1"/>
</dbReference>
<dbReference type="AlphaFoldDB" id="A0A518B591"/>